<name>A0A1L9UUC1_ASPBC</name>
<proteinExistence type="predicted"/>
<reference evidence="3" key="1">
    <citation type="journal article" date="2017" name="Genome Biol.">
        <title>Comparative genomics reveals high biological diversity and specific adaptations in the industrially and medically important fungal genus Aspergillus.</title>
        <authorList>
            <person name="de Vries R.P."/>
            <person name="Riley R."/>
            <person name="Wiebenga A."/>
            <person name="Aguilar-Osorio G."/>
            <person name="Amillis S."/>
            <person name="Uchima C.A."/>
            <person name="Anderluh G."/>
            <person name="Asadollahi M."/>
            <person name="Askin M."/>
            <person name="Barry K."/>
            <person name="Battaglia E."/>
            <person name="Bayram O."/>
            <person name="Benocci T."/>
            <person name="Braus-Stromeyer S.A."/>
            <person name="Caldana C."/>
            <person name="Canovas D."/>
            <person name="Cerqueira G.C."/>
            <person name="Chen F."/>
            <person name="Chen W."/>
            <person name="Choi C."/>
            <person name="Clum A."/>
            <person name="Dos Santos R.A."/>
            <person name="Damasio A.R."/>
            <person name="Diallinas G."/>
            <person name="Emri T."/>
            <person name="Fekete E."/>
            <person name="Flipphi M."/>
            <person name="Freyberg S."/>
            <person name="Gallo A."/>
            <person name="Gournas C."/>
            <person name="Habgood R."/>
            <person name="Hainaut M."/>
            <person name="Harispe M.L."/>
            <person name="Henrissat B."/>
            <person name="Hilden K.S."/>
            <person name="Hope R."/>
            <person name="Hossain A."/>
            <person name="Karabika E."/>
            <person name="Karaffa L."/>
            <person name="Karanyi Z."/>
            <person name="Krasevec N."/>
            <person name="Kuo A."/>
            <person name="Kusch H."/>
            <person name="LaButti K."/>
            <person name="Lagendijk E.L."/>
            <person name="Lapidus A."/>
            <person name="Levasseur A."/>
            <person name="Lindquist E."/>
            <person name="Lipzen A."/>
            <person name="Logrieco A.F."/>
            <person name="MacCabe A."/>
            <person name="Maekelae M.R."/>
            <person name="Malavazi I."/>
            <person name="Melin P."/>
            <person name="Meyer V."/>
            <person name="Mielnichuk N."/>
            <person name="Miskei M."/>
            <person name="Molnar A.P."/>
            <person name="Mule G."/>
            <person name="Ngan C.Y."/>
            <person name="Orejas M."/>
            <person name="Orosz E."/>
            <person name="Ouedraogo J.P."/>
            <person name="Overkamp K.M."/>
            <person name="Park H.-S."/>
            <person name="Perrone G."/>
            <person name="Piumi F."/>
            <person name="Punt P.J."/>
            <person name="Ram A.F."/>
            <person name="Ramon A."/>
            <person name="Rauscher S."/>
            <person name="Record E."/>
            <person name="Riano-Pachon D.M."/>
            <person name="Robert V."/>
            <person name="Roehrig J."/>
            <person name="Ruller R."/>
            <person name="Salamov A."/>
            <person name="Salih N.S."/>
            <person name="Samson R.A."/>
            <person name="Sandor E."/>
            <person name="Sanguinetti M."/>
            <person name="Schuetze T."/>
            <person name="Sepcic K."/>
            <person name="Shelest E."/>
            <person name="Sherlock G."/>
            <person name="Sophianopoulou V."/>
            <person name="Squina F.M."/>
            <person name="Sun H."/>
            <person name="Susca A."/>
            <person name="Todd R.B."/>
            <person name="Tsang A."/>
            <person name="Unkles S.E."/>
            <person name="van de Wiele N."/>
            <person name="van Rossen-Uffink D."/>
            <person name="Oliveira J.V."/>
            <person name="Vesth T.C."/>
            <person name="Visser J."/>
            <person name="Yu J.-H."/>
            <person name="Zhou M."/>
            <person name="Andersen M.R."/>
            <person name="Archer D.B."/>
            <person name="Baker S.E."/>
            <person name="Benoit I."/>
            <person name="Brakhage A.A."/>
            <person name="Braus G.H."/>
            <person name="Fischer R."/>
            <person name="Frisvad J.C."/>
            <person name="Goldman G.H."/>
            <person name="Houbraken J."/>
            <person name="Oakley B."/>
            <person name="Pocsi I."/>
            <person name="Scazzocchio C."/>
            <person name="Seiboth B."/>
            <person name="vanKuyk P.A."/>
            <person name="Wortman J."/>
            <person name="Dyer P.S."/>
            <person name="Grigoriev I.V."/>
        </authorList>
    </citation>
    <scope>NUCLEOTIDE SEQUENCE [LARGE SCALE GENOMIC DNA]</scope>
    <source>
        <strain evidence="3">CBS 101740 / IMI 381727 / IBT 21946</strain>
    </source>
</reference>
<dbReference type="VEuPathDB" id="FungiDB:ASPBRDRAFT_483409"/>
<accession>A0A1L9UUC1</accession>
<evidence type="ECO:0000256" key="1">
    <source>
        <dbReference type="SAM" id="MobiDB-lite"/>
    </source>
</evidence>
<dbReference type="Proteomes" id="UP000184499">
    <property type="component" value="Unassembled WGS sequence"/>
</dbReference>
<keyword evidence="3" id="KW-1185">Reference proteome</keyword>
<organism evidence="2 3">
    <name type="scientific">Aspergillus brasiliensis (strain CBS 101740 / IMI 381727 / IBT 21946)</name>
    <dbReference type="NCBI Taxonomy" id="767769"/>
    <lineage>
        <taxon>Eukaryota</taxon>
        <taxon>Fungi</taxon>
        <taxon>Dikarya</taxon>
        <taxon>Ascomycota</taxon>
        <taxon>Pezizomycotina</taxon>
        <taxon>Eurotiomycetes</taxon>
        <taxon>Eurotiomycetidae</taxon>
        <taxon>Eurotiales</taxon>
        <taxon>Aspergillaceae</taxon>
        <taxon>Aspergillus</taxon>
        <taxon>Aspergillus subgen. Circumdati</taxon>
    </lineage>
</organism>
<protein>
    <submittedName>
        <fullName evidence="2">Uncharacterized protein</fullName>
    </submittedName>
</protein>
<gene>
    <name evidence="2" type="ORF">ASPBRDRAFT_483409</name>
</gene>
<dbReference type="RefSeq" id="XP_067482590.1">
    <property type="nucleotide sequence ID" value="XM_067626072.1"/>
</dbReference>
<evidence type="ECO:0000313" key="2">
    <source>
        <dbReference type="EMBL" id="OJJ75343.1"/>
    </source>
</evidence>
<evidence type="ECO:0000313" key="3">
    <source>
        <dbReference type="Proteomes" id="UP000184499"/>
    </source>
</evidence>
<feature type="region of interest" description="Disordered" evidence="1">
    <location>
        <begin position="17"/>
        <end position="95"/>
    </location>
</feature>
<dbReference type="EMBL" id="KV878681">
    <property type="protein sequence ID" value="OJJ75343.1"/>
    <property type="molecule type" value="Genomic_DNA"/>
</dbReference>
<dbReference type="AlphaFoldDB" id="A0A1L9UUC1"/>
<feature type="compositionally biased region" description="Basic residues" evidence="1">
    <location>
        <begin position="73"/>
        <end position="89"/>
    </location>
</feature>
<feature type="compositionally biased region" description="Polar residues" evidence="1">
    <location>
        <begin position="38"/>
        <end position="50"/>
    </location>
</feature>
<sequence length="119" mass="13330">MLEHLCKMKLVFFPHSCSSDSMQSADDDTTAPPRPTEFNLQVRQLKSTKTGDAESFTVGAPAPAAIAAERRPRPTIRGKKKMADRKRSSRSGASYYPSSTCVVLFWLERKACKPRLFLH</sequence>
<dbReference type="GeneID" id="93578560"/>